<feature type="non-terminal residue" evidence="3">
    <location>
        <position position="1"/>
    </location>
</feature>
<protein>
    <recommendedName>
        <fullName evidence="2">L-asparaginase N-terminal domain-containing protein</fullName>
    </recommendedName>
</protein>
<dbReference type="PANTHER" id="PTHR11707">
    <property type="entry name" value="L-ASPARAGINASE"/>
    <property type="match status" value="1"/>
</dbReference>
<dbReference type="InterPro" id="IPR041725">
    <property type="entry name" value="L-asparaginase_I"/>
</dbReference>
<evidence type="ECO:0000259" key="2">
    <source>
        <dbReference type="Pfam" id="PF00710"/>
    </source>
</evidence>
<dbReference type="InterPro" id="IPR037152">
    <property type="entry name" value="L-asparaginase_N_sf"/>
</dbReference>
<dbReference type="FunFam" id="3.40.50.1170:FF:000001">
    <property type="entry name" value="L-asparaginase 2"/>
    <property type="match status" value="1"/>
</dbReference>
<dbReference type="CDD" id="cd08963">
    <property type="entry name" value="L-asparaginase_I"/>
    <property type="match status" value="1"/>
</dbReference>
<name>A0A383D7B9_9ZZZZ</name>
<evidence type="ECO:0000256" key="1">
    <source>
        <dbReference type="ARBA" id="ARBA00010518"/>
    </source>
</evidence>
<dbReference type="AlphaFoldDB" id="A0A383D7B9"/>
<dbReference type="Gene3D" id="3.40.50.40">
    <property type="match status" value="1"/>
</dbReference>
<feature type="domain" description="L-asparaginase N-terminal" evidence="2">
    <location>
        <begin position="5"/>
        <end position="165"/>
    </location>
</feature>
<dbReference type="Pfam" id="PF00710">
    <property type="entry name" value="Asparaginase"/>
    <property type="match status" value="1"/>
</dbReference>
<dbReference type="InterPro" id="IPR027475">
    <property type="entry name" value="Asparaginase/glutaminase_AS2"/>
</dbReference>
<accession>A0A383D7B9</accession>
<dbReference type="SMART" id="SM00870">
    <property type="entry name" value="Asparaginase"/>
    <property type="match status" value="1"/>
</dbReference>
<dbReference type="InterPro" id="IPR006034">
    <property type="entry name" value="Asparaginase/glutaminase-like"/>
</dbReference>
<dbReference type="PIRSF" id="PIRSF001220">
    <property type="entry name" value="L-ASNase_gatD"/>
    <property type="match status" value="1"/>
</dbReference>
<dbReference type="InterPro" id="IPR036152">
    <property type="entry name" value="Asp/glu_Ase-like_sf"/>
</dbReference>
<dbReference type="GO" id="GO:0004067">
    <property type="term" value="F:asparaginase activity"/>
    <property type="evidence" value="ECO:0007669"/>
    <property type="project" value="TreeGrafter"/>
</dbReference>
<reference evidence="3" key="1">
    <citation type="submission" date="2018-05" db="EMBL/GenBank/DDBJ databases">
        <authorList>
            <person name="Lanie J.A."/>
            <person name="Ng W.-L."/>
            <person name="Kazmierczak K.M."/>
            <person name="Andrzejewski T.M."/>
            <person name="Davidsen T.M."/>
            <person name="Wayne K.J."/>
            <person name="Tettelin H."/>
            <person name="Glass J.I."/>
            <person name="Rusch D."/>
            <person name="Podicherti R."/>
            <person name="Tsui H.-C.T."/>
            <person name="Winkler M.E."/>
        </authorList>
    </citation>
    <scope>NUCLEOTIDE SEQUENCE</scope>
</reference>
<dbReference type="InterPro" id="IPR027474">
    <property type="entry name" value="L-asparaginase_N"/>
</dbReference>
<gene>
    <name evidence="3" type="ORF">METZ01_LOCUS493301</name>
</gene>
<dbReference type="PIRSF" id="PIRSF500176">
    <property type="entry name" value="L_ASNase"/>
    <property type="match status" value="1"/>
</dbReference>
<evidence type="ECO:0000313" key="3">
    <source>
        <dbReference type="EMBL" id="SVE40447.1"/>
    </source>
</evidence>
<dbReference type="EMBL" id="UINC01214975">
    <property type="protein sequence ID" value="SVE40447.1"/>
    <property type="molecule type" value="Genomic_DNA"/>
</dbReference>
<feature type="non-terminal residue" evidence="3">
    <location>
        <position position="237"/>
    </location>
</feature>
<sequence>TLVPFNFNGLLKAIPELKSNELDLENISIKNPIDSSNMHPNIWVEIAEIIENNYANYDGFVILHGTDTMAYTASAFSFMLENLNKAVIFTGSQIPIGARRSDAKENLITAVEIAASKKVNEVCIYFEDQLYKGNRTVKVNTEHFEAFESPNYQILAEAGVNIKYKSILQKKGNQELVVHKNCSDDVVILKLFPGIKIATIGAIIKSAKGIIIESFGAGNASTNAEFTLLLSQGIRKG</sequence>
<dbReference type="Gene3D" id="3.40.50.1170">
    <property type="entry name" value="L-asparaginase, N-terminal domain"/>
    <property type="match status" value="1"/>
</dbReference>
<dbReference type="PROSITE" id="PS51732">
    <property type="entry name" value="ASN_GLN_ASE_3"/>
    <property type="match status" value="1"/>
</dbReference>
<organism evidence="3">
    <name type="scientific">marine metagenome</name>
    <dbReference type="NCBI Taxonomy" id="408172"/>
    <lineage>
        <taxon>unclassified sequences</taxon>
        <taxon>metagenomes</taxon>
        <taxon>ecological metagenomes</taxon>
    </lineage>
</organism>
<comment type="similarity">
    <text evidence="1">Belongs to the asparaginase 1 family.</text>
</comment>
<dbReference type="PANTHER" id="PTHR11707:SF28">
    <property type="entry name" value="60 KDA LYSOPHOSPHOLIPASE"/>
    <property type="match status" value="1"/>
</dbReference>
<dbReference type="PROSITE" id="PS00917">
    <property type="entry name" value="ASN_GLN_ASE_2"/>
    <property type="match status" value="1"/>
</dbReference>
<proteinExistence type="inferred from homology"/>
<dbReference type="SUPFAM" id="SSF53774">
    <property type="entry name" value="Glutaminase/Asparaginase"/>
    <property type="match status" value="1"/>
</dbReference>
<dbReference type="InterPro" id="IPR027473">
    <property type="entry name" value="L-asparaginase_C"/>
</dbReference>